<protein>
    <submittedName>
        <fullName evidence="1">Uncharacterized protein</fullName>
    </submittedName>
</protein>
<evidence type="ECO:0000313" key="1">
    <source>
        <dbReference type="EMBL" id="MCL6219905.1"/>
    </source>
</evidence>
<evidence type="ECO:0000313" key="2">
    <source>
        <dbReference type="Proteomes" id="UP001139521"/>
    </source>
</evidence>
<organism evidence="1 2">
    <name type="scientific">Zunongwangia pacifica</name>
    <dbReference type="NCBI Taxonomy" id="2911062"/>
    <lineage>
        <taxon>Bacteria</taxon>
        <taxon>Pseudomonadati</taxon>
        <taxon>Bacteroidota</taxon>
        <taxon>Flavobacteriia</taxon>
        <taxon>Flavobacteriales</taxon>
        <taxon>Flavobacteriaceae</taxon>
        <taxon>Zunongwangia</taxon>
    </lineage>
</organism>
<gene>
    <name evidence="1" type="ORF">L1967_16550</name>
</gene>
<name>A0A9X1ZZI9_9FLAO</name>
<dbReference type="RefSeq" id="WP_249602614.1">
    <property type="nucleotide sequence ID" value="NZ_JAKHSK010000028.1"/>
</dbReference>
<sequence>MQKFGYSFPIDPEKVEDWLNFVKEIKHNRSEEFSQMHARIGVYKESWYLQQRNNTYEVVVYTEAESENFMLNFKNDHSDFSNWFRAQVAKFQTIDLDTEIEMPQLVLDWNS</sequence>
<keyword evidence="2" id="KW-1185">Reference proteome</keyword>
<dbReference type="EMBL" id="JAKHSK010000028">
    <property type="protein sequence ID" value="MCL6219905.1"/>
    <property type="molecule type" value="Genomic_DNA"/>
</dbReference>
<dbReference type="AlphaFoldDB" id="A0A9X1ZZI9"/>
<dbReference type="Proteomes" id="UP001139521">
    <property type="component" value="Unassembled WGS sequence"/>
</dbReference>
<comment type="caution">
    <text evidence="1">The sequence shown here is derived from an EMBL/GenBank/DDBJ whole genome shotgun (WGS) entry which is preliminary data.</text>
</comment>
<reference evidence="1" key="1">
    <citation type="submission" date="2022-01" db="EMBL/GenBank/DDBJ databases">
        <title>Genome sequencing of Zunongwangia sp. M21534 genome.</title>
        <authorList>
            <person name="Chen Y."/>
            <person name="Dong C."/>
            <person name="Shao Z."/>
        </authorList>
    </citation>
    <scope>NUCLEOTIDE SEQUENCE</scope>
    <source>
        <strain evidence="1">MCCC M21534</strain>
    </source>
</reference>
<proteinExistence type="predicted"/>
<accession>A0A9X1ZZI9</accession>